<comment type="subcellular location">
    <subcellularLocation>
        <location evidence="1">Cell membrane</location>
        <topology evidence="1">Peripheral membrane protein</topology>
    </subcellularLocation>
</comment>
<dbReference type="Pfam" id="PF00005">
    <property type="entry name" value="ABC_tran"/>
    <property type="match status" value="1"/>
</dbReference>
<comment type="caution">
    <text evidence="8">The sequence shown here is derived from an EMBL/GenBank/DDBJ whole genome shotgun (WGS) entry which is preliminary data.</text>
</comment>
<sequence>MSEPIIDVRDLHVVLGANPVLRGVDLTVRQGEIVAVAGENGTGKSTLLRCLAGLRPPTSGEVSVFGTPPSDDAAFWRAVALVAAEPAWYPGLTVHEHVELIRVTHEPVDDAWPDVAQVLERCGLTERADAVPLTLSTGQRQRLCLASALVRPSRLLLLDEPEHGLDTAFRTRLAGILTEYARSGGTVVMASHDPGLIEATGARHTVLSSGRLAAGATR</sequence>
<keyword evidence="4" id="KW-0547">Nucleotide-binding</keyword>
<keyword evidence="5 8" id="KW-0067">ATP-binding</keyword>
<dbReference type="RefSeq" id="WP_066943083.1">
    <property type="nucleotide sequence ID" value="NZ_BBYK01000052.1"/>
</dbReference>
<name>A0ABW6VF57_MICFU</name>
<gene>
    <name evidence="8" type="ORF">ACFY05_33470</name>
</gene>
<evidence type="ECO:0000256" key="6">
    <source>
        <dbReference type="ARBA" id="ARBA00023251"/>
    </source>
</evidence>
<dbReference type="CDD" id="cd03230">
    <property type="entry name" value="ABC_DR_subfamily_A"/>
    <property type="match status" value="1"/>
</dbReference>
<proteinExistence type="inferred from homology"/>
<evidence type="ECO:0000313" key="9">
    <source>
        <dbReference type="Proteomes" id="UP001602119"/>
    </source>
</evidence>
<dbReference type="PROSITE" id="PS50893">
    <property type="entry name" value="ABC_TRANSPORTER_2"/>
    <property type="match status" value="1"/>
</dbReference>
<evidence type="ECO:0000256" key="3">
    <source>
        <dbReference type="ARBA" id="ARBA00022448"/>
    </source>
</evidence>
<evidence type="ECO:0000256" key="5">
    <source>
        <dbReference type="ARBA" id="ARBA00022840"/>
    </source>
</evidence>
<accession>A0ABW6VF57</accession>
<keyword evidence="6" id="KW-0046">Antibiotic resistance</keyword>
<dbReference type="SUPFAM" id="SSF52540">
    <property type="entry name" value="P-loop containing nucleoside triphosphate hydrolases"/>
    <property type="match status" value="1"/>
</dbReference>
<dbReference type="InterPro" id="IPR027417">
    <property type="entry name" value="P-loop_NTPase"/>
</dbReference>
<evidence type="ECO:0000256" key="1">
    <source>
        <dbReference type="ARBA" id="ARBA00004202"/>
    </source>
</evidence>
<dbReference type="GO" id="GO:0005524">
    <property type="term" value="F:ATP binding"/>
    <property type="evidence" value="ECO:0007669"/>
    <property type="project" value="UniProtKB-KW"/>
</dbReference>
<dbReference type="Gene3D" id="3.40.50.300">
    <property type="entry name" value="P-loop containing nucleotide triphosphate hydrolases"/>
    <property type="match status" value="1"/>
</dbReference>
<dbReference type="InterPro" id="IPR003439">
    <property type="entry name" value="ABC_transporter-like_ATP-bd"/>
</dbReference>
<evidence type="ECO:0000256" key="2">
    <source>
        <dbReference type="ARBA" id="ARBA00005417"/>
    </source>
</evidence>
<dbReference type="EMBL" id="JBIAXI010000025">
    <property type="protein sequence ID" value="MFF4777750.1"/>
    <property type="molecule type" value="Genomic_DNA"/>
</dbReference>
<organism evidence="8 9">
    <name type="scientific">Microtetraspora fusca</name>
    <dbReference type="NCBI Taxonomy" id="1997"/>
    <lineage>
        <taxon>Bacteria</taxon>
        <taxon>Bacillati</taxon>
        <taxon>Actinomycetota</taxon>
        <taxon>Actinomycetes</taxon>
        <taxon>Streptosporangiales</taxon>
        <taxon>Streptosporangiaceae</taxon>
        <taxon>Microtetraspora</taxon>
    </lineage>
</organism>
<protein>
    <submittedName>
        <fullName evidence="8">ATP-binding cassette domain-containing protein</fullName>
    </submittedName>
</protein>
<evidence type="ECO:0000256" key="4">
    <source>
        <dbReference type="ARBA" id="ARBA00022741"/>
    </source>
</evidence>
<feature type="domain" description="ABC transporter" evidence="7">
    <location>
        <begin position="6"/>
        <end position="218"/>
    </location>
</feature>
<dbReference type="SMART" id="SM00382">
    <property type="entry name" value="AAA"/>
    <property type="match status" value="1"/>
</dbReference>
<reference evidence="8 9" key="1">
    <citation type="submission" date="2024-10" db="EMBL/GenBank/DDBJ databases">
        <title>The Natural Products Discovery Center: Release of the First 8490 Sequenced Strains for Exploring Actinobacteria Biosynthetic Diversity.</title>
        <authorList>
            <person name="Kalkreuter E."/>
            <person name="Kautsar S.A."/>
            <person name="Yang D."/>
            <person name="Bader C.D."/>
            <person name="Teijaro C.N."/>
            <person name="Fluegel L."/>
            <person name="Davis C.M."/>
            <person name="Simpson J.R."/>
            <person name="Lauterbach L."/>
            <person name="Steele A.D."/>
            <person name="Gui C."/>
            <person name="Meng S."/>
            <person name="Li G."/>
            <person name="Viehrig K."/>
            <person name="Ye F."/>
            <person name="Su P."/>
            <person name="Kiefer A.F."/>
            <person name="Nichols A."/>
            <person name="Cepeda A.J."/>
            <person name="Yan W."/>
            <person name="Fan B."/>
            <person name="Jiang Y."/>
            <person name="Adhikari A."/>
            <person name="Zheng C.-J."/>
            <person name="Schuster L."/>
            <person name="Cowan T.M."/>
            <person name="Smanski M.J."/>
            <person name="Chevrette M.G."/>
            <person name="De Carvalho L.P.S."/>
            <person name="Shen B."/>
        </authorList>
    </citation>
    <scope>NUCLEOTIDE SEQUENCE [LARGE SCALE GENOMIC DNA]</scope>
    <source>
        <strain evidence="8 9">NPDC001281</strain>
    </source>
</reference>
<keyword evidence="3" id="KW-0813">Transport</keyword>
<keyword evidence="9" id="KW-1185">Reference proteome</keyword>
<dbReference type="PANTHER" id="PTHR42711">
    <property type="entry name" value="ABC TRANSPORTER ATP-BINDING PROTEIN"/>
    <property type="match status" value="1"/>
</dbReference>
<dbReference type="Proteomes" id="UP001602119">
    <property type="component" value="Unassembled WGS sequence"/>
</dbReference>
<dbReference type="PANTHER" id="PTHR42711:SF5">
    <property type="entry name" value="ABC TRANSPORTER ATP-BINDING PROTEIN NATA"/>
    <property type="match status" value="1"/>
</dbReference>
<evidence type="ECO:0000259" key="7">
    <source>
        <dbReference type="PROSITE" id="PS50893"/>
    </source>
</evidence>
<evidence type="ECO:0000313" key="8">
    <source>
        <dbReference type="EMBL" id="MFF4777750.1"/>
    </source>
</evidence>
<dbReference type="InterPro" id="IPR050763">
    <property type="entry name" value="ABC_transporter_ATP-binding"/>
</dbReference>
<dbReference type="InterPro" id="IPR003593">
    <property type="entry name" value="AAA+_ATPase"/>
</dbReference>
<comment type="similarity">
    <text evidence="2">Belongs to the ABC transporter superfamily.</text>
</comment>